<name>A0A843WDC3_COLES</name>
<dbReference type="InterPro" id="IPR004864">
    <property type="entry name" value="LEA_2"/>
</dbReference>
<feature type="region of interest" description="Disordered" evidence="5">
    <location>
        <begin position="1"/>
        <end position="25"/>
    </location>
</feature>
<feature type="compositionally biased region" description="Low complexity" evidence="5">
    <location>
        <begin position="1"/>
        <end position="18"/>
    </location>
</feature>
<comment type="subcellular location">
    <subcellularLocation>
        <location evidence="1">Membrane</location>
        <topology evidence="1">Single-pass membrane protein</topology>
    </subcellularLocation>
</comment>
<dbReference type="PANTHER" id="PTHR31415:SF166">
    <property type="entry name" value="LATE EMBRYOGENESIS ABUNDANT (LEA) HYDROXYPROLINE-RICH GLYCOPROTEIN FAMILY"/>
    <property type="match status" value="1"/>
</dbReference>
<keyword evidence="3 6" id="KW-1133">Transmembrane helix</keyword>
<evidence type="ECO:0000313" key="9">
    <source>
        <dbReference type="Proteomes" id="UP000652761"/>
    </source>
</evidence>
<feature type="domain" description="Late embryogenesis abundant protein LEA-2 subgroup" evidence="7">
    <location>
        <begin position="126"/>
        <end position="225"/>
    </location>
</feature>
<keyword evidence="4 6" id="KW-0472">Membrane</keyword>
<keyword evidence="9" id="KW-1185">Reference proteome</keyword>
<feature type="transmembrane region" description="Helical" evidence="6">
    <location>
        <begin position="295"/>
        <end position="314"/>
    </location>
</feature>
<dbReference type="Proteomes" id="UP000652761">
    <property type="component" value="Unassembled WGS sequence"/>
</dbReference>
<evidence type="ECO:0000256" key="6">
    <source>
        <dbReference type="SAM" id="Phobius"/>
    </source>
</evidence>
<sequence length="473" mass="52198">MGHNPSSSASSRSSRRPPSQTPLSATNPILRAIAGNISGHLQVFLRRGATMSAKDCGNHGHCKRKLYGRILAGVGAFILLVLVVMLVVWLVLRPTKPKFYLQDATVYAFNRTDGVGSLLTTTIQITVSTRNPNDRVGIYYDKLDVYAAYKYQQITLATSIPPTYQGQNDVIIWSPFLYGLSVPIAPYLSMSLGQDQSAGILLLYVKIVGRLRWKVGSWTSGRYRILVNCPALLSFSGRGVGPGGAYSPVIRFQQIATCSVDQPLPGSYYGPAVPPQRPAKARDCCCCLLSTAVKILIGGIILLGVLAIVLWLLLRPYDIKAHVTSASLSQFTLVTLPNGGRNLQYNLSTVVTLRNRNRRVGIYYDYLESSAEYEGKRFAWRTLPTFYQGHKNTTTVSPAFAGASVIDLSNSDVSDFEMQRQAGMFDVTLRLWGRIRYKIGSSYKTGRSTLRIRCNLQIPSVASGRNFTETRCR</sequence>
<dbReference type="OrthoDB" id="1426517at2759"/>
<dbReference type="GO" id="GO:0005886">
    <property type="term" value="C:plasma membrane"/>
    <property type="evidence" value="ECO:0007669"/>
    <property type="project" value="TreeGrafter"/>
</dbReference>
<comment type="caution">
    <text evidence="8">The sequence shown here is derived from an EMBL/GenBank/DDBJ whole genome shotgun (WGS) entry which is preliminary data.</text>
</comment>
<dbReference type="Pfam" id="PF03168">
    <property type="entry name" value="LEA_2"/>
    <property type="match status" value="2"/>
</dbReference>
<protein>
    <recommendedName>
        <fullName evidence="7">Late embryogenesis abundant protein LEA-2 subgroup domain-containing protein</fullName>
    </recommendedName>
</protein>
<feature type="domain" description="Late embryogenesis abundant protein LEA-2 subgroup" evidence="7">
    <location>
        <begin position="351"/>
        <end position="437"/>
    </location>
</feature>
<dbReference type="GO" id="GO:0098542">
    <property type="term" value="P:defense response to other organism"/>
    <property type="evidence" value="ECO:0007669"/>
    <property type="project" value="InterPro"/>
</dbReference>
<dbReference type="AlphaFoldDB" id="A0A843WDC3"/>
<evidence type="ECO:0000256" key="5">
    <source>
        <dbReference type="SAM" id="MobiDB-lite"/>
    </source>
</evidence>
<proteinExistence type="predicted"/>
<gene>
    <name evidence="8" type="ORF">Taro_041043</name>
</gene>
<feature type="non-terminal residue" evidence="8">
    <location>
        <position position="473"/>
    </location>
</feature>
<evidence type="ECO:0000256" key="1">
    <source>
        <dbReference type="ARBA" id="ARBA00004167"/>
    </source>
</evidence>
<dbReference type="InterPro" id="IPR044839">
    <property type="entry name" value="NDR1-like"/>
</dbReference>
<evidence type="ECO:0000256" key="3">
    <source>
        <dbReference type="ARBA" id="ARBA00022989"/>
    </source>
</evidence>
<dbReference type="EMBL" id="NMUH01004056">
    <property type="protein sequence ID" value="MQM08192.1"/>
    <property type="molecule type" value="Genomic_DNA"/>
</dbReference>
<evidence type="ECO:0000256" key="2">
    <source>
        <dbReference type="ARBA" id="ARBA00022692"/>
    </source>
</evidence>
<dbReference type="GO" id="GO:0009506">
    <property type="term" value="C:plasmodesma"/>
    <property type="evidence" value="ECO:0007669"/>
    <property type="project" value="TreeGrafter"/>
</dbReference>
<organism evidence="8 9">
    <name type="scientific">Colocasia esculenta</name>
    <name type="common">Wild taro</name>
    <name type="synonym">Arum esculentum</name>
    <dbReference type="NCBI Taxonomy" id="4460"/>
    <lineage>
        <taxon>Eukaryota</taxon>
        <taxon>Viridiplantae</taxon>
        <taxon>Streptophyta</taxon>
        <taxon>Embryophyta</taxon>
        <taxon>Tracheophyta</taxon>
        <taxon>Spermatophyta</taxon>
        <taxon>Magnoliopsida</taxon>
        <taxon>Liliopsida</taxon>
        <taxon>Araceae</taxon>
        <taxon>Aroideae</taxon>
        <taxon>Colocasieae</taxon>
        <taxon>Colocasia</taxon>
    </lineage>
</organism>
<evidence type="ECO:0000256" key="4">
    <source>
        <dbReference type="ARBA" id="ARBA00023136"/>
    </source>
</evidence>
<reference evidence="8" key="1">
    <citation type="submission" date="2017-07" db="EMBL/GenBank/DDBJ databases">
        <title>Taro Niue Genome Assembly and Annotation.</title>
        <authorList>
            <person name="Atibalentja N."/>
            <person name="Keating K."/>
            <person name="Fields C.J."/>
        </authorList>
    </citation>
    <scope>NUCLEOTIDE SEQUENCE</scope>
    <source>
        <strain evidence="8">Niue_2</strain>
        <tissue evidence="8">Leaf</tissue>
    </source>
</reference>
<feature type="transmembrane region" description="Helical" evidence="6">
    <location>
        <begin position="70"/>
        <end position="92"/>
    </location>
</feature>
<keyword evidence="2 6" id="KW-0812">Transmembrane</keyword>
<dbReference type="PANTHER" id="PTHR31415">
    <property type="entry name" value="OS05G0367900 PROTEIN"/>
    <property type="match status" value="1"/>
</dbReference>
<evidence type="ECO:0000259" key="7">
    <source>
        <dbReference type="Pfam" id="PF03168"/>
    </source>
</evidence>
<evidence type="ECO:0000313" key="8">
    <source>
        <dbReference type="EMBL" id="MQM08192.1"/>
    </source>
</evidence>
<accession>A0A843WDC3</accession>